<dbReference type="AlphaFoldDB" id="A0A917JZU2"/>
<reference evidence="2 3" key="1">
    <citation type="journal article" date="2014" name="Int. J. Syst. Evol. Microbiol.">
        <title>Complete genome sequence of Corynebacterium casei LMG S-19264T (=DSM 44701T), isolated from a smear-ripened cheese.</title>
        <authorList>
            <consortium name="US DOE Joint Genome Institute (JGI-PGF)"/>
            <person name="Walter F."/>
            <person name="Albersmeier A."/>
            <person name="Kalinowski J."/>
            <person name="Ruckert C."/>
        </authorList>
    </citation>
    <scope>NUCLEOTIDE SEQUENCE [LARGE SCALE GENOMIC DNA]</scope>
    <source>
        <strain evidence="2 3">CGMCC 4.7206</strain>
    </source>
</reference>
<sequence length="133" mass="13908">MPSGDDMDRAIRALETGAALPADSAGLLADLLEAHTTVEVGSNPPKGWLITDMASLDVARCILGESGSALEDLKKAVAALREGQAFPQESSPVLAALLNKHRQLEWPAEPSEGWLAVRDAAHAVAAAVVRGMM</sequence>
<reference evidence="2" key="3">
    <citation type="submission" date="2020-09" db="EMBL/GenBank/DDBJ databases">
        <authorList>
            <person name="Sun Q."/>
            <person name="Zhou Y."/>
        </authorList>
    </citation>
    <scope>NUCLEOTIDE SEQUENCE</scope>
    <source>
        <strain evidence="2">CGMCC 4.7206</strain>
    </source>
</reference>
<accession>A0A917JZU2</accession>
<dbReference type="RefSeq" id="WP_188988432.1">
    <property type="nucleotide sequence ID" value="NZ_BAAAHC010000003.1"/>
</dbReference>
<comment type="caution">
    <text evidence="2">The sequence shown here is derived from an EMBL/GenBank/DDBJ whole genome shotgun (WGS) entry which is preliminary data.</text>
</comment>
<proteinExistence type="predicted"/>
<reference evidence="1 4" key="2">
    <citation type="journal article" date="2019" name="Int. J. Syst. Evol. Microbiol.">
        <title>The Global Catalogue of Microorganisms (GCM) 10K type strain sequencing project: providing services to taxonomists for standard genome sequencing and annotation.</title>
        <authorList>
            <consortium name="The Broad Institute Genomics Platform"/>
            <consortium name="The Broad Institute Genome Sequencing Center for Infectious Disease"/>
            <person name="Wu L."/>
            <person name="Ma J."/>
        </authorList>
    </citation>
    <scope>NUCLEOTIDE SEQUENCE [LARGE SCALE GENOMIC DNA]</scope>
    <source>
        <strain evidence="1 4">JCM 10664</strain>
    </source>
</reference>
<protein>
    <submittedName>
        <fullName evidence="2">Uncharacterized protein</fullName>
    </submittedName>
</protein>
<reference evidence="1" key="4">
    <citation type="submission" date="2023-12" db="EMBL/GenBank/DDBJ databases">
        <authorList>
            <person name="Sun Q."/>
            <person name="Inoue M."/>
        </authorList>
    </citation>
    <scope>NUCLEOTIDE SEQUENCE</scope>
    <source>
        <strain evidence="1">JCM 10664</strain>
    </source>
</reference>
<gene>
    <name evidence="1" type="ORF">GCM10009545_04910</name>
    <name evidence="2" type="ORF">GCM10011581_31940</name>
</gene>
<name>A0A917JZU2_9PSEU</name>
<organism evidence="2 3">
    <name type="scientific">Saccharopolyspora thermophila</name>
    <dbReference type="NCBI Taxonomy" id="89367"/>
    <lineage>
        <taxon>Bacteria</taxon>
        <taxon>Bacillati</taxon>
        <taxon>Actinomycetota</taxon>
        <taxon>Actinomycetes</taxon>
        <taxon>Pseudonocardiales</taxon>
        <taxon>Pseudonocardiaceae</taxon>
        <taxon>Saccharopolyspora</taxon>
    </lineage>
</organism>
<evidence type="ECO:0000313" key="3">
    <source>
        <dbReference type="Proteomes" id="UP000597989"/>
    </source>
</evidence>
<dbReference type="Proteomes" id="UP001500220">
    <property type="component" value="Unassembled WGS sequence"/>
</dbReference>
<evidence type="ECO:0000313" key="1">
    <source>
        <dbReference type="EMBL" id="GAA0505907.1"/>
    </source>
</evidence>
<dbReference type="EMBL" id="BAAAHC010000003">
    <property type="protein sequence ID" value="GAA0505907.1"/>
    <property type="molecule type" value="Genomic_DNA"/>
</dbReference>
<evidence type="ECO:0000313" key="4">
    <source>
        <dbReference type="Proteomes" id="UP001500220"/>
    </source>
</evidence>
<dbReference type="Proteomes" id="UP000597989">
    <property type="component" value="Unassembled WGS sequence"/>
</dbReference>
<dbReference type="EMBL" id="BMMT01000011">
    <property type="protein sequence ID" value="GGI92387.1"/>
    <property type="molecule type" value="Genomic_DNA"/>
</dbReference>
<keyword evidence="4" id="KW-1185">Reference proteome</keyword>
<evidence type="ECO:0000313" key="2">
    <source>
        <dbReference type="EMBL" id="GGI92387.1"/>
    </source>
</evidence>